<gene>
    <name evidence="2" type="ORF">IWZ03DRAFT_98963</name>
</gene>
<name>A0ABR1KYE8_9PEZI</name>
<feature type="compositionally biased region" description="Polar residues" evidence="1">
    <location>
        <begin position="47"/>
        <end position="56"/>
    </location>
</feature>
<reference evidence="2 3" key="1">
    <citation type="submission" date="2024-04" db="EMBL/GenBank/DDBJ databases">
        <title>Phyllosticta paracitricarpa is synonymous to the EU quarantine fungus P. citricarpa based on phylogenomic analyses.</title>
        <authorList>
            <consortium name="Lawrence Berkeley National Laboratory"/>
            <person name="Van Ingen-Buijs V.A."/>
            <person name="Van Westerhoven A.C."/>
            <person name="Haridas S."/>
            <person name="Skiadas P."/>
            <person name="Martin F."/>
            <person name="Groenewald J.Z."/>
            <person name="Crous P.W."/>
            <person name="Seidl M.F."/>
        </authorList>
    </citation>
    <scope>NUCLEOTIDE SEQUENCE [LARGE SCALE GENOMIC DNA]</scope>
    <source>
        <strain evidence="2 3">CBS 123371</strain>
    </source>
</reference>
<feature type="compositionally biased region" description="Low complexity" evidence="1">
    <location>
        <begin position="31"/>
        <end position="46"/>
    </location>
</feature>
<feature type="compositionally biased region" description="Basic and acidic residues" evidence="1">
    <location>
        <begin position="82"/>
        <end position="95"/>
    </location>
</feature>
<protein>
    <submittedName>
        <fullName evidence="2">Uncharacterized protein</fullName>
    </submittedName>
</protein>
<comment type="caution">
    <text evidence="2">The sequence shown here is derived from an EMBL/GenBank/DDBJ whole genome shotgun (WGS) entry which is preliminary data.</text>
</comment>
<evidence type="ECO:0000256" key="1">
    <source>
        <dbReference type="SAM" id="MobiDB-lite"/>
    </source>
</evidence>
<organism evidence="2 3">
    <name type="scientific">Phyllosticta citriasiana</name>
    <dbReference type="NCBI Taxonomy" id="595635"/>
    <lineage>
        <taxon>Eukaryota</taxon>
        <taxon>Fungi</taxon>
        <taxon>Dikarya</taxon>
        <taxon>Ascomycota</taxon>
        <taxon>Pezizomycotina</taxon>
        <taxon>Dothideomycetes</taxon>
        <taxon>Dothideomycetes incertae sedis</taxon>
        <taxon>Botryosphaeriales</taxon>
        <taxon>Phyllostictaceae</taxon>
        <taxon>Phyllosticta</taxon>
    </lineage>
</organism>
<keyword evidence="3" id="KW-1185">Reference proteome</keyword>
<evidence type="ECO:0000313" key="2">
    <source>
        <dbReference type="EMBL" id="KAK7521660.1"/>
    </source>
</evidence>
<feature type="region of interest" description="Disordered" evidence="1">
    <location>
        <begin position="1"/>
        <end position="95"/>
    </location>
</feature>
<sequence>MASRGLSWEDEPNYSSTPRKRSHDMTEESGPRIQSSSPSSQGTQRGIRTTTPTPAGQQEQEQIDDDEFDPDEPLPGLDWDELEARYHQAMDERNNEERKLLNDFTDLVKYFKVWSSTTTHYETDRSFARLKTRMAYTQHTEEEGEQKRQHYQKVVQALQSALDLLNGP</sequence>
<evidence type="ECO:0000313" key="3">
    <source>
        <dbReference type="Proteomes" id="UP001363622"/>
    </source>
</evidence>
<proteinExistence type="predicted"/>
<dbReference type="EMBL" id="JBBPHU010000002">
    <property type="protein sequence ID" value="KAK7521660.1"/>
    <property type="molecule type" value="Genomic_DNA"/>
</dbReference>
<dbReference type="Proteomes" id="UP001363622">
    <property type="component" value="Unassembled WGS sequence"/>
</dbReference>
<accession>A0ABR1KYE8</accession>
<feature type="compositionally biased region" description="Acidic residues" evidence="1">
    <location>
        <begin position="61"/>
        <end position="72"/>
    </location>
</feature>